<proteinExistence type="predicted"/>
<name>A0A8K0K2K0_LADFU</name>
<dbReference type="PANTHER" id="PTHR47331">
    <property type="entry name" value="PHD-TYPE DOMAIN-CONTAINING PROTEIN"/>
    <property type="match status" value="1"/>
</dbReference>
<feature type="region of interest" description="Disordered" evidence="1">
    <location>
        <begin position="1"/>
        <end position="32"/>
    </location>
</feature>
<reference evidence="2" key="2">
    <citation type="submission" date="2017-10" db="EMBL/GenBank/DDBJ databases">
        <title>Ladona fulva Genome sequencing and assembly.</title>
        <authorList>
            <person name="Murali S."/>
            <person name="Richards S."/>
            <person name="Bandaranaike D."/>
            <person name="Bellair M."/>
            <person name="Blankenburg K."/>
            <person name="Chao H."/>
            <person name="Dinh H."/>
            <person name="Doddapaneni H."/>
            <person name="Dugan-Rocha S."/>
            <person name="Elkadiri S."/>
            <person name="Gnanaolivu R."/>
            <person name="Hernandez B."/>
            <person name="Skinner E."/>
            <person name="Javaid M."/>
            <person name="Lee S."/>
            <person name="Li M."/>
            <person name="Ming W."/>
            <person name="Munidasa M."/>
            <person name="Muniz J."/>
            <person name="Nguyen L."/>
            <person name="Hughes D."/>
            <person name="Osuji N."/>
            <person name="Pu L.-L."/>
            <person name="Puazo M."/>
            <person name="Qu C."/>
            <person name="Quiroz J."/>
            <person name="Raj R."/>
            <person name="Weissenberger G."/>
            <person name="Xin Y."/>
            <person name="Zou X."/>
            <person name="Han Y."/>
            <person name="Worley K."/>
            <person name="Muzny D."/>
            <person name="Gibbs R."/>
        </authorList>
    </citation>
    <scope>NUCLEOTIDE SEQUENCE</scope>
    <source>
        <strain evidence="2">Sampled in the wild</strain>
    </source>
</reference>
<organism evidence="2 3">
    <name type="scientific">Ladona fulva</name>
    <name type="common">Scarce chaser dragonfly</name>
    <name type="synonym">Libellula fulva</name>
    <dbReference type="NCBI Taxonomy" id="123851"/>
    <lineage>
        <taxon>Eukaryota</taxon>
        <taxon>Metazoa</taxon>
        <taxon>Ecdysozoa</taxon>
        <taxon>Arthropoda</taxon>
        <taxon>Hexapoda</taxon>
        <taxon>Insecta</taxon>
        <taxon>Pterygota</taxon>
        <taxon>Palaeoptera</taxon>
        <taxon>Odonata</taxon>
        <taxon>Epiprocta</taxon>
        <taxon>Anisoptera</taxon>
        <taxon>Libelluloidea</taxon>
        <taxon>Libellulidae</taxon>
        <taxon>Ladona</taxon>
    </lineage>
</organism>
<comment type="caution">
    <text evidence="2">The sequence shown here is derived from an EMBL/GenBank/DDBJ whole genome shotgun (WGS) entry which is preliminary data.</text>
</comment>
<dbReference type="PANTHER" id="PTHR47331:SF1">
    <property type="entry name" value="GAG-LIKE PROTEIN"/>
    <property type="match status" value="1"/>
</dbReference>
<evidence type="ECO:0000313" key="3">
    <source>
        <dbReference type="Proteomes" id="UP000792457"/>
    </source>
</evidence>
<feature type="compositionally biased region" description="Basic and acidic residues" evidence="1">
    <location>
        <begin position="11"/>
        <end position="22"/>
    </location>
</feature>
<dbReference type="OrthoDB" id="8065733at2759"/>
<reference evidence="2" key="1">
    <citation type="submission" date="2013-04" db="EMBL/GenBank/DDBJ databases">
        <authorList>
            <person name="Qu J."/>
            <person name="Murali S.C."/>
            <person name="Bandaranaike D."/>
            <person name="Bellair M."/>
            <person name="Blankenburg K."/>
            <person name="Chao H."/>
            <person name="Dinh H."/>
            <person name="Doddapaneni H."/>
            <person name="Downs B."/>
            <person name="Dugan-Rocha S."/>
            <person name="Elkadiri S."/>
            <person name="Gnanaolivu R.D."/>
            <person name="Hernandez B."/>
            <person name="Javaid M."/>
            <person name="Jayaseelan J.C."/>
            <person name="Lee S."/>
            <person name="Li M."/>
            <person name="Ming W."/>
            <person name="Munidasa M."/>
            <person name="Muniz J."/>
            <person name="Nguyen L."/>
            <person name="Ongeri F."/>
            <person name="Osuji N."/>
            <person name="Pu L.-L."/>
            <person name="Puazo M."/>
            <person name="Qu C."/>
            <person name="Quiroz J."/>
            <person name="Raj R."/>
            <person name="Weissenberger G."/>
            <person name="Xin Y."/>
            <person name="Zou X."/>
            <person name="Han Y."/>
            <person name="Richards S."/>
            <person name="Worley K."/>
            <person name="Muzny D."/>
            <person name="Gibbs R."/>
        </authorList>
    </citation>
    <scope>NUCLEOTIDE SEQUENCE</scope>
    <source>
        <strain evidence="2">Sampled in the wild</strain>
    </source>
</reference>
<dbReference type="EMBL" id="KZ308270">
    <property type="protein sequence ID" value="KAG8226155.1"/>
    <property type="molecule type" value="Genomic_DNA"/>
</dbReference>
<evidence type="ECO:0000313" key="2">
    <source>
        <dbReference type="EMBL" id="KAG8226155.1"/>
    </source>
</evidence>
<accession>A0A8K0K2K0</accession>
<keyword evidence="3" id="KW-1185">Reference proteome</keyword>
<dbReference type="Proteomes" id="UP000792457">
    <property type="component" value="Unassembled WGS sequence"/>
</dbReference>
<dbReference type="AlphaFoldDB" id="A0A8K0K2K0"/>
<protein>
    <recommendedName>
        <fullName evidence="4">Peptidase aspartic putative domain-containing protein</fullName>
    </recommendedName>
</protein>
<evidence type="ECO:0008006" key="4">
    <source>
        <dbReference type="Google" id="ProtNLM"/>
    </source>
</evidence>
<sequence>MTVFGVNDRGILGRDELKRHPDPASSTGSTPPLSALVASTSLYLANPTSHRPTVLLATVLVKVIGPNGNYVLARALVDQCAQLSFISESLCQRLRLKERSTFQKVLGLDGCRQAVSRKAVFFTLKPYFESKFSSIVDAYVIKSVSSYTPASNILSSEWEHLHDLTLADPEFREAKEIDLLLSAAVHAQIMEGEIKKGKPGEPIAMLTSLGWMLSGDAKMQPHDNQNSIVHHCQEESLNKLLSRFWKQEELQIPNKILTPDEQECEELFLSSYRRHISGRYIIRLPLKDGETAETKQLGSSYFPALRMQTQMERKFQCDGEFKKRY</sequence>
<evidence type="ECO:0000256" key="1">
    <source>
        <dbReference type="SAM" id="MobiDB-lite"/>
    </source>
</evidence>
<gene>
    <name evidence="2" type="ORF">J437_LFUL007392</name>
</gene>